<dbReference type="RefSeq" id="WP_152946464.1">
    <property type="nucleotide sequence ID" value="NZ_WHYR01000021.1"/>
</dbReference>
<dbReference type="Pfam" id="PF01642">
    <property type="entry name" value="MM_CoA_mutase"/>
    <property type="match status" value="1"/>
</dbReference>
<comment type="caution">
    <text evidence="9">The sequence shown here is derived from an EMBL/GenBank/DDBJ whole genome shotgun (WGS) entry which is preliminary data.</text>
</comment>
<name>A0A6N7ISB4_9FIRM</name>
<evidence type="ECO:0000313" key="10">
    <source>
        <dbReference type="Proteomes" id="UP000441717"/>
    </source>
</evidence>
<evidence type="ECO:0000256" key="2">
    <source>
        <dbReference type="ARBA" id="ARBA00008465"/>
    </source>
</evidence>
<dbReference type="FunFam" id="3.20.20.240:FF:000001">
    <property type="entry name" value="Probable methylmalonyl-coa mutase"/>
    <property type="match status" value="1"/>
</dbReference>
<evidence type="ECO:0000256" key="6">
    <source>
        <dbReference type="ARBA" id="ARBA00023235"/>
    </source>
</evidence>
<dbReference type="SUPFAM" id="SSF51703">
    <property type="entry name" value="Cobalamin (vitamin B12)-dependent enzymes"/>
    <property type="match status" value="1"/>
</dbReference>
<dbReference type="OrthoDB" id="9762378at2"/>
<dbReference type="PANTHER" id="PTHR48101:SF1">
    <property type="entry name" value="METHYLMALONYL-COA MUTASE, LARGE SUBUNIT"/>
    <property type="match status" value="1"/>
</dbReference>
<keyword evidence="10" id="KW-1185">Reference proteome</keyword>
<dbReference type="NCBIfam" id="TIGR00641">
    <property type="entry name" value="acid_CoA_mut_N"/>
    <property type="match status" value="1"/>
</dbReference>
<dbReference type="InterPro" id="IPR006098">
    <property type="entry name" value="MMCoA_mutase_a_cat"/>
</dbReference>
<keyword evidence="6" id="KW-0413">Isomerase</keyword>
<feature type="domain" description="Methylmalonyl-CoA mutase alpha/beta chain catalytic" evidence="8">
    <location>
        <begin position="37"/>
        <end position="549"/>
    </location>
</feature>
<comment type="cofactor">
    <cofactor evidence="1">
        <name>adenosylcob(III)alamin</name>
        <dbReference type="ChEBI" id="CHEBI:18408"/>
    </cofactor>
</comment>
<protein>
    <recommendedName>
        <fullName evidence="3">methylmalonyl-CoA mutase</fullName>
        <ecNumber evidence="3">5.4.99.2</ecNumber>
    </recommendedName>
</protein>
<dbReference type="InterPro" id="IPR016176">
    <property type="entry name" value="Cbl-dep_enz_cat"/>
</dbReference>
<dbReference type="AlphaFoldDB" id="A0A6N7ISB4"/>
<evidence type="ECO:0000256" key="1">
    <source>
        <dbReference type="ARBA" id="ARBA00001922"/>
    </source>
</evidence>
<evidence type="ECO:0000256" key="4">
    <source>
        <dbReference type="ARBA" id="ARBA00022628"/>
    </source>
</evidence>
<keyword evidence="7" id="KW-0170">Cobalt</keyword>
<dbReference type="CDD" id="cd03680">
    <property type="entry name" value="MM_CoA_mutase_ICM_like"/>
    <property type="match status" value="1"/>
</dbReference>
<gene>
    <name evidence="9" type="ORF">GFC01_09005</name>
</gene>
<dbReference type="Proteomes" id="UP000441717">
    <property type="component" value="Unassembled WGS sequence"/>
</dbReference>
<dbReference type="PANTHER" id="PTHR48101">
    <property type="entry name" value="METHYLMALONYL-COA MUTASE, MITOCHONDRIAL-RELATED"/>
    <property type="match status" value="1"/>
</dbReference>
<accession>A0A6N7ISB4</accession>
<reference evidence="9 10" key="1">
    <citation type="submission" date="2019-10" db="EMBL/GenBank/DDBJ databases">
        <title>Comparative genomics of sulfur disproportionating microorganisms.</title>
        <authorList>
            <person name="Ward L.M."/>
            <person name="Bertran E."/>
            <person name="Johnston D."/>
        </authorList>
    </citation>
    <scope>NUCLEOTIDE SEQUENCE [LARGE SCALE GENOMIC DNA]</scope>
    <source>
        <strain evidence="9 10">DSM 14055</strain>
    </source>
</reference>
<dbReference type="GO" id="GO:0046872">
    <property type="term" value="F:metal ion binding"/>
    <property type="evidence" value="ECO:0007669"/>
    <property type="project" value="UniProtKB-KW"/>
</dbReference>
<keyword evidence="4" id="KW-0846">Cobalamin</keyword>
<dbReference type="InterPro" id="IPR006099">
    <property type="entry name" value="MeMalonylCoA_mutase_a/b_cat"/>
</dbReference>
<dbReference type="GO" id="GO:0004494">
    <property type="term" value="F:methylmalonyl-CoA mutase activity"/>
    <property type="evidence" value="ECO:0007669"/>
    <property type="project" value="UniProtKB-EC"/>
</dbReference>
<evidence type="ECO:0000313" key="9">
    <source>
        <dbReference type="EMBL" id="MQL52399.1"/>
    </source>
</evidence>
<sequence>MFDRDKLEKIRGAGRAYEEKLAAQVKKRPERRPQFATDSEIEIKTLYTPVDLEQVDYERDLGFPGSYPFTRGVQPNMYRGRLWTMRQYAGFGTAEETNKRFRYLLEQGQTGLSVAFDLPTQIGYDSDHPLARGEVGKVGVAIDSLLDMETLFEGIPLDRVSTSMTINAPAAILLAMYIAVAEKQGVTPDKLNGTIQNDILKEYIARGTYIFPPGPSMRLITDIFAYCSKNIPNWNTISISGYHIREAGSTAVQEVAFTLADGIAYVQAAINAGLNVDDFAPRLSFFFNAHLNFFEEIAKFRAARRLWARIMKERFGAQNPRSWMLRFHTQTAGCSLTAQQPMVNIMRTAYEALSAVLGGTQSLHTNSYDEALALPSDQSVLIALRTQQVIGYEIGVTDTVDPLGGSYFIESLTGEIEEKAAAYINKIDEMGGAPEAIEFMQREIQNSAYRYQMDIESGQKVVIGVNKFQMEEEKPKGLLKVDPAVAEHQTARLRDLRASRDNQKVKQVLDALRDAASTSENLMPLIIDAVKAYATLGEICDSLREVFGEYRQQIVF</sequence>
<evidence type="ECO:0000256" key="5">
    <source>
        <dbReference type="ARBA" id="ARBA00022723"/>
    </source>
</evidence>
<dbReference type="Gene3D" id="3.20.20.240">
    <property type="entry name" value="Methylmalonyl-CoA mutase"/>
    <property type="match status" value="1"/>
</dbReference>
<dbReference type="EMBL" id="WHYR01000021">
    <property type="protein sequence ID" value="MQL52399.1"/>
    <property type="molecule type" value="Genomic_DNA"/>
</dbReference>
<comment type="similarity">
    <text evidence="2">Belongs to the methylmalonyl-CoA mutase family.</text>
</comment>
<keyword evidence="5" id="KW-0479">Metal-binding</keyword>
<organism evidence="9 10">
    <name type="scientific">Desulfofundulus thermobenzoicus</name>
    <dbReference type="NCBI Taxonomy" id="29376"/>
    <lineage>
        <taxon>Bacteria</taxon>
        <taxon>Bacillati</taxon>
        <taxon>Bacillota</taxon>
        <taxon>Clostridia</taxon>
        <taxon>Eubacteriales</taxon>
        <taxon>Peptococcaceae</taxon>
        <taxon>Desulfofundulus</taxon>
    </lineage>
</organism>
<dbReference type="GO" id="GO:0031419">
    <property type="term" value="F:cobalamin binding"/>
    <property type="evidence" value="ECO:0007669"/>
    <property type="project" value="UniProtKB-KW"/>
</dbReference>
<proteinExistence type="inferred from homology"/>
<dbReference type="EC" id="5.4.99.2" evidence="3"/>
<evidence type="ECO:0000256" key="7">
    <source>
        <dbReference type="ARBA" id="ARBA00023285"/>
    </source>
</evidence>
<evidence type="ECO:0000256" key="3">
    <source>
        <dbReference type="ARBA" id="ARBA00012398"/>
    </source>
</evidence>
<evidence type="ECO:0000259" key="8">
    <source>
        <dbReference type="Pfam" id="PF01642"/>
    </source>
</evidence>